<reference evidence="2" key="1">
    <citation type="submission" date="2023-06" db="EMBL/GenBank/DDBJ databases">
        <title>Reference genome for the Northern bat (Eptesicus nilssonii), a most northern bat species.</title>
        <authorList>
            <person name="Laine V.N."/>
            <person name="Pulliainen A.T."/>
            <person name="Lilley T.M."/>
        </authorList>
    </citation>
    <scope>NUCLEOTIDE SEQUENCE</scope>
    <source>
        <strain evidence="2">BLF_Eptnil</strain>
        <tissue evidence="2">Kidney</tissue>
    </source>
</reference>
<gene>
    <name evidence="2" type="ORF">QTO34_000160</name>
</gene>
<dbReference type="EMBL" id="JAULJE010000001">
    <property type="protein sequence ID" value="KAK1346306.1"/>
    <property type="molecule type" value="Genomic_DNA"/>
</dbReference>
<name>A0AA40LU57_CNENI</name>
<dbReference type="InterPro" id="IPR001285">
    <property type="entry name" value="Synaptophysin/porin"/>
</dbReference>
<evidence type="ECO:0000313" key="2">
    <source>
        <dbReference type="EMBL" id="KAK1346306.1"/>
    </source>
</evidence>
<sequence length="484" mass="49607">MGCRAEAAGNVTVSRYLAERQASGNQNYEDALLPAQPQPLTEPSASSGSLNGLLLSLLLPPMEVLRAKGNSIPDNRTITATFGEPFRSNEASFQSSPVNACGVGCKEFVLVGDHAASAQSCVRLHVCLPVCMAALLLHVGYTTRNGDSGKLPMTDLVVVLVLVSTSAWAKALTEIKIATGHSIVQELAPCPSQGLMCYFGSLASLGSLNVSVISGFLNMILWGRKCVLWMVDKGGNAGPIPSGLVSADPGAWLHPDSGARGLTRTQGVRGLTWTQVHAASPGPGTQPHPDPGAHGLTQTRDPASPGPRGGGLTRTRAQPDACASPGPGTQLHPDPGAQASPGPGIQLHLDPGARGLTRTQGCVASSGPRCAWPHPDPGPSLTRIQGHTASPDLGSASPGPGARGLTQDPGALAFPDPGARGLTRPGTQPHPDPGHMASPGPGSSLTRTQGRMASPGPRARGLTRDPGPSLTWIQGHTASPRPGI</sequence>
<evidence type="ECO:0000313" key="3">
    <source>
        <dbReference type="Proteomes" id="UP001177744"/>
    </source>
</evidence>
<keyword evidence="3" id="KW-1185">Reference proteome</keyword>
<dbReference type="GO" id="GO:0030672">
    <property type="term" value="C:synaptic vesicle membrane"/>
    <property type="evidence" value="ECO:0007669"/>
    <property type="project" value="TreeGrafter"/>
</dbReference>
<proteinExistence type="predicted"/>
<dbReference type="PANTHER" id="PTHR10306:SF9">
    <property type="entry name" value="SYNAPTOPHYSIN-LIKE PROTEIN 1"/>
    <property type="match status" value="1"/>
</dbReference>
<accession>A0AA40LU57</accession>
<comment type="caution">
    <text evidence="2">The sequence shown here is derived from an EMBL/GenBank/DDBJ whole genome shotgun (WGS) entry which is preliminary data.</text>
</comment>
<feature type="region of interest" description="Disordered" evidence="1">
    <location>
        <begin position="276"/>
        <end position="484"/>
    </location>
</feature>
<feature type="compositionally biased region" description="Polar residues" evidence="1">
    <location>
        <begin position="441"/>
        <end position="451"/>
    </location>
</feature>
<dbReference type="AlphaFoldDB" id="A0AA40LU57"/>
<organism evidence="2 3">
    <name type="scientific">Cnephaeus nilssonii</name>
    <name type="common">Northern bat</name>
    <name type="synonym">Eptesicus nilssonii</name>
    <dbReference type="NCBI Taxonomy" id="3371016"/>
    <lineage>
        <taxon>Eukaryota</taxon>
        <taxon>Metazoa</taxon>
        <taxon>Chordata</taxon>
        <taxon>Craniata</taxon>
        <taxon>Vertebrata</taxon>
        <taxon>Euteleostomi</taxon>
        <taxon>Mammalia</taxon>
        <taxon>Eutheria</taxon>
        <taxon>Laurasiatheria</taxon>
        <taxon>Chiroptera</taxon>
        <taxon>Yangochiroptera</taxon>
        <taxon>Vespertilionidae</taxon>
        <taxon>Cnephaeus</taxon>
    </lineage>
</organism>
<evidence type="ECO:0000256" key="1">
    <source>
        <dbReference type="SAM" id="MobiDB-lite"/>
    </source>
</evidence>
<protein>
    <submittedName>
        <fullName evidence="2">Uncharacterized protein</fullName>
    </submittedName>
</protein>
<dbReference type="Proteomes" id="UP001177744">
    <property type="component" value="Unassembled WGS sequence"/>
</dbReference>
<dbReference type="PANTHER" id="PTHR10306">
    <property type="entry name" value="SYNAPTOPHYSIN"/>
    <property type="match status" value="1"/>
</dbReference>